<accession>A0A8H5FSZ5</accession>
<reference evidence="1 2" key="1">
    <citation type="journal article" date="2020" name="ISME J.">
        <title>Uncovering the hidden diversity of litter-decomposition mechanisms in mushroom-forming fungi.</title>
        <authorList>
            <person name="Floudas D."/>
            <person name="Bentzer J."/>
            <person name="Ahren D."/>
            <person name="Johansson T."/>
            <person name="Persson P."/>
            <person name="Tunlid A."/>
        </authorList>
    </citation>
    <scope>NUCLEOTIDE SEQUENCE [LARGE SCALE GENOMIC DNA]</scope>
    <source>
        <strain evidence="1 2">CBS 146.42</strain>
    </source>
</reference>
<sequence>MLEHLEEASERGEVFRTGMKLAADRAVVRKGGEVRRAVDDDSEKITAPQHRQFNTQPQDLPSELLESGRRCCKSELSTWYWGIFIEPVKTDSQHCKEYPVLLRRLRSPAASADYWAVYTDRLLPSQQVASPPEIIRRLGAISVNTSLEVNIYGSCSRIEMPNDMKISRVNYLRGSSSSILTLSVYR</sequence>
<name>A0A8H5FSZ5_9AGAR</name>
<dbReference type="Proteomes" id="UP000559027">
    <property type="component" value="Unassembled WGS sequence"/>
</dbReference>
<evidence type="ECO:0000313" key="2">
    <source>
        <dbReference type="Proteomes" id="UP000559027"/>
    </source>
</evidence>
<proteinExistence type="predicted"/>
<organism evidence="1 2">
    <name type="scientific">Leucocoprinus leucothites</name>
    <dbReference type="NCBI Taxonomy" id="201217"/>
    <lineage>
        <taxon>Eukaryota</taxon>
        <taxon>Fungi</taxon>
        <taxon>Dikarya</taxon>
        <taxon>Basidiomycota</taxon>
        <taxon>Agaricomycotina</taxon>
        <taxon>Agaricomycetes</taxon>
        <taxon>Agaricomycetidae</taxon>
        <taxon>Agaricales</taxon>
        <taxon>Agaricineae</taxon>
        <taxon>Agaricaceae</taxon>
        <taxon>Leucocoprinus</taxon>
    </lineage>
</organism>
<protein>
    <submittedName>
        <fullName evidence="1">Uncharacterized protein</fullName>
    </submittedName>
</protein>
<evidence type="ECO:0000313" key="1">
    <source>
        <dbReference type="EMBL" id="KAF5347637.1"/>
    </source>
</evidence>
<dbReference type="EMBL" id="JAACJO010000024">
    <property type="protein sequence ID" value="KAF5347637.1"/>
    <property type="molecule type" value="Genomic_DNA"/>
</dbReference>
<keyword evidence="2" id="KW-1185">Reference proteome</keyword>
<dbReference type="AlphaFoldDB" id="A0A8H5FSZ5"/>
<gene>
    <name evidence="1" type="ORF">D9756_010715</name>
</gene>
<comment type="caution">
    <text evidence="1">The sequence shown here is derived from an EMBL/GenBank/DDBJ whole genome shotgun (WGS) entry which is preliminary data.</text>
</comment>